<evidence type="ECO:0000256" key="3">
    <source>
        <dbReference type="PROSITE-ProRule" id="PRU00176"/>
    </source>
</evidence>
<feature type="domain" description="RRM" evidence="4">
    <location>
        <begin position="461"/>
        <end position="539"/>
    </location>
</feature>
<dbReference type="InterPro" id="IPR000504">
    <property type="entry name" value="RRM_dom"/>
</dbReference>
<dbReference type="InterPro" id="IPR012677">
    <property type="entry name" value="Nucleotide-bd_a/b_plait_sf"/>
</dbReference>
<sequence length="546" mass="57271">MMGMGIGYPPRMDTGPDPVASEPRLFVGQVPTDKTEEDLLPLFAPYGTLRNLHLITGPEGRSRGCAMVLYDKWAQAEAAMEAHDGQTVLPGGKGRPLVVSFANPRKATPGQPPEQGVAPKKLFVGQVPRGVTEQMLRPFFEPYGEIEHLNILRTQRGQSAGCAFVQYRKWAQAEAAMEAHNGKTRMHSSDVPLVVKFADAKRKEDRLGFGRGRLGMDWQEQMKRLQLAGNLNEYAAQGLLQGQGVGYGSNPLGGYGATGLNSYSAGGLNKYGGLGGSLINDLGNMNLGNMGSGVGNGVNDNSLAAFNTLSLGSGSEASSSAAAYGGGQGDVSGLLSSQFAGLSGLGGEGPSMSAGLPGYAENLGAQQGIPGGYHNPVFDPSGQSHLFNTSAALSSAQDALGSALSGYPGYGNDGSGLGGQAGPSGLNLHPMHSQLRMPSGGIVNRMGRGVEPMDAEKYNQWKLFIGQVPLEATEEDLWAMFAPIGDILELYILRNANGKSRGCAFVTYASKHLAQQAITHLNGRHVPPGKTLVVKFADRAIAGKVV</sequence>
<gene>
    <name evidence="5" type="ORF">WJX72_000305</name>
</gene>
<evidence type="ECO:0000259" key="4">
    <source>
        <dbReference type="PROSITE" id="PS50102"/>
    </source>
</evidence>
<name>A0AAW1PRI8_9CHLO</name>
<proteinExistence type="predicted"/>
<keyword evidence="1" id="KW-0677">Repeat</keyword>
<reference evidence="5 6" key="1">
    <citation type="journal article" date="2024" name="Nat. Commun.">
        <title>Phylogenomics reveals the evolutionary origins of lichenization in chlorophyte algae.</title>
        <authorList>
            <person name="Puginier C."/>
            <person name="Libourel C."/>
            <person name="Otte J."/>
            <person name="Skaloud P."/>
            <person name="Haon M."/>
            <person name="Grisel S."/>
            <person name="Petersen M."/>
            <person name="Berrin J.G."/>
            <person name="Delaux P.M."/>
            <person name="Dal Grande F."/>
            <person name="Keller J."/>
        </authorList>
    </citation>
    <scope>NUCLEOTIDE SEQUENCE [LARGE SCALE GENOMIC DNA]</scope>
    <source>
        <strain evidence="5 6">SAG 2043</strain>
    </source>
</reference>
<dbReference type="GO" id="GO:0003723">
    <property type="term" value="F:RNA binding"/>
    <property type="evidence" value="ECO:0007669"/>
    <property type="project" value="UniProtKB-UniRule"/>
</dbReference>
<feature type="domain" description="RRM" evidence="4">
    <location>
        <begin position="23"/>
        <end position="104"/>
    </location>
</feature>
<evidence type="ECO:0000313" key="6">
    <source>
        <dbReference type="Proteomes" id="UP001489004"/>
    </source>
</evidence>
<accession>A0AAW1PRI8</accession>
<organism evidence="5 6">
    <name type="scientific">[Myrmecia] bisecta</name>
    <dbReference type="NCBI Taxonomy" id="41462"/>
    <lineage>
        <taxon>Eukaryota</taxon>
        <taxon>Viridiplantae</taxon>
        <taxon>Chlorophyta</taxon>
        <taxon>core chlorophytes</taxon>
        <taxon>Trebouxiophyceae</taxon>
        <taxon>Trebouxiales</taxon>
        <taxon>Trebouxiaceae</taxon>
        <taxon>Myrmecia</taxon>
    </lineage>
</organism>
<dbReference type="SUPFAM" id="SSF54928">
    <property type="entry name" value="RNA-binding domain, RBD"/>
    <property type="match status" value="3"/>
</dbReference>
<dbReference type="SMART" id="SM00360">
    <property type="entry name" value="RRM"/>
    <property type="match status" value="3"/>
</dbReference>
<dbReference type="Proteomes" id="UP001489004">
    <property type="component" value="Unassembled WGS sequence"/>
</dbReference>
<dbReference type="Gene3D" id="3.30.70.330">
    <property type="match status" value="3"/>
</dbReference>
<keyword evidence="6" id="KW-1185">Reference proteome</keyword>
<dbReference type="InterPro" id="IPR035979">
    <property type="entry name" value="RBD_domain_sf"/>
</dbReference>
<evidence type="ECO:0000256" key="1">
    <source>
        <dbReference type="ARBA" id="ARBA00022737"/>
    </source>
</evidence>
<feature type="domain" description="RRM" evidence="4">
    <location>
        <begin position="120"/>
        <end position="200"/>
    </location>
</feature>
<dbReference type="EMBL" id="JALJOR010000009">
    <property type="protein sequence ID" value="KAK9811228.1"/>
    <property type="molecule type" value="Genomic_DNA"/>
</dbReference>
<keyword evidence="2 3" id="KW-0694">RNA-binding</keyword>
<dbReference type="PROSITE" id="PS50102">
    <property type="entry name" value="RRM"/>
    <property type="match status" value="3"/>
</dbReference>
<dbReference type="PANTHER" id="PTHR24012">
    <property type="entry name" value="RNA BINDING PROTEIN"/>
    <property type="match status" value="1"/>
</dbReference>
<protein>
    <recommendedName>
        <fullName evidence="4">RRM domain-containing protein</fullName>
    </recommendedName>
</protein>
<evidence type="ECO:0000313" key="5">
    <source>
        <dbReference type="EMBL" id="KAK9811228.1"/>
    </source>
</evidence>
<dbReference type="AlphaFoldDB" id="A0AAW1PRI8"/>
<comment type="caution">
    <text evidence="5">The sequence shown here is derived from an EMBL/GenBank/DDBJ whole genome shotgun (WGS) entry which is preliminary data.</text>
</comment>
<dbReference type="Pfam" id="PF00076">
    <property type="entry name" value="RRM_1"/>
    <property type="match status" value="3"/>
</dbReference>
<evidence type="ECO:0000256" key="2">
    <source>
        <dbReference type="ARBA" id="ARBA00022884"/>
    </source>
</evidence>